<sequence length="40" mass="4329">MLVTCAFRRWIIHSLSTGTTSVPLRRNPGGTCLSGPINTN</sequence>
<dbReference type="EMBL" id="CP018477">
    <property type="protein sequence ID" value="ASV73453.1"/>
    <property type="molecule type" value="Genomic_DNA"/>
</dbReference>
<evidence type="ECO:0000313" key="2">
    <source>
        <dbReference type="Proteomes" id="UP000215086"/>
    </source>
</evidence>
<dbReference type="KEGG" id="ttf:THTE_0851"/>
<proteinExistence type="predicted"/>
<keyword evidence="2" id="KW-1185">Reference proteome</keyword>
<organism evidence="1 2">
    <name type="scientific">Thermogutta terrifontis</name>
    <dbReference type="NCBI Taxonomy" id="1331910"/>
    <lineage>
        <taxon>Bacteria</taxon>
        <taxon>Pseudomonadati</taxon>
        <taxon>Planctomycetota</taxon>
        <taxon>Planctomycetia</taxon>
        <taxon>Pirellulales</taxon>
        <taxon>Thermoguttaceae</taxon>
        <taxon>Thermogutta</taxon>
    </lineage>
</organism>
<dbReference type="Proteomes" id="UP000215086">
    <property type="component" value="Chromosome"/>
</dbReference>
<gene>
    <name evidence="1" type="ORF">THTE_0851</name>
</gene>
<reference evidence="1 2" key="1">
    <citation type="journal article" name="Front. Microbiol.">
        <title>Sugar Metabolism of the First Thermophilic Planctomycete Thermogutta terrifontis: Comparative Genomic and Transcriptomic Approaches.</title>
        <authorList>
            <person name="Elcheninov A.G."/>
            <person name="Menzel P."/>
            <person name="Gudbergsdottir S.R."/>
            <person name="Slesarev A.I."/>
            <person name="Kadnikov V.V."/>
            <person name="Krogh A."/>
            <person name="Bonch-Osmolovskaya E.A."/>
            <person name="Peng X."/>
            <person name="Kublanov I.V."/>
        </authorList>
    </citation>
    <scope>NUCLEOTIDE SEQUENCE [LARGE SCALE GENOMIC DNA]</scope>
    <source>
        <strain evidence="1 2">R1</strain>
    </source>
</reference>
<dbReference type="AlphaFoldDB" id="A0A286RBW1"/>
<protein>
    <submittedName>
        <fullName evidence="1">Uncharacterized protein</fullName>
    </submittedName>
</protein>
<name>A0A286RBW1_9BACT</name>
<evidence type="ECO:0000313" key="1">
    <source>
        <dbReference type="EMBL" id="ASV73453.1"/>
    </source>
</evidence>
<accession>A0A286RBW1</accession>